<dbReference type="GO" id="GO:0016787">
    <property type="term" value="F:hydrolase activity"/>
    <property type="evidence" value="ECO:0007669"/>
    <property type="project" value="UniProtKB-KW"/>
</dbReference>
<sequence>MGRARPDSRPRPTERVSETNPRPEPARPNQQPRRRGRSGNPRRGRSGAPQRRPNPKHQGYRPPSPELIATREAARPAISYPPQLPVSARVEDIAAAIRNHQVVIVAGATGSGKTTQIPKICLELGRGIHGTIGHTQPRRIAARTVAERLSEELSVPLGGVVGYQVRFTDQVSEQTLVKVMTDGILLAEIQRDPLLRRYDTIIVDEAHERSLNIDFLLGYLHQLLPQRPDLKVIVTSATIDSERFAGYFAKAAGETPVIEVSGRTYPVEVRYRPLVPDVENADGPADSDTAASSPETSPEPWVAEGEDAIDQSTGICLAADELMAEGPGDILVFCSGEREIRDATDALASHLGTRYVKAGTARQSAHAANAVEVVPLYARLSAAEQHRVFEAHTTRRIVIATNVAETSLTVPGIRYVIDTGTARISRYSNRTKVQRLPIEPVSQASANQRAGRCGRVADGICIRLYSARDYSGRPEFTEPEILRTSLASVILQMAAAGLGEISAFDFLDAPDPRAIRDGTQLLHELGAIDPRTNQLTTVGRQLAHLPIDPRMGRMITEAARLGCLREVMVIVAGMSVQDVRERPAEAQQAADEKHRRFADPTSDFLAILNLWRYLSEQQRELSSSAFRRQCKAEYLHFLRIREWQDVHSQLRQMVKQLKLPMGSNDSDRHDRNLDTKEQAEKKADSIHQALLAGLLSHIGAWDERRREYAGARGTRFVIFPGSHLAKKNPAWVMAGELVETSRLFARTVARIKPEWAEPLAEHLVKRVHNEPVWSAKRGAAMVKEKVLLYGVPIVTDRMVPLGRIDAEVAREMFIRRALVEGDWRSHHAFVAENARILAEAESLAARERRHDLLLDDQGIYDFYDARIPREVTTAAHFDSWWKKVRHETPDLLTFTTDLLLPQADELDPDAFPDIWRQGDLTLPLTYQFEPGTETDGITVHIPVAVLNQVRPEGFDWLVPGLVEELTVATIRALPKPIRRQLVPAPDVAAQIVARLPAWSQVAPDGDPSFLGAFAAAAAQVREVEVRPDDVDTSRIPAHLQVTFQVESERGAVLGTGSDLAALQRRLARESADAVRSAVRGALREAGRPLPKDRRNGDRRGGDRGRGQAQTAGSSTPAGAGLTPGLAEETGLADWPSIDAIPASVTSTGPGGLEVRGYPALVDEAADTTDGPRRLRALSGTEFPRAVSSVRLAVLTDAGEQALQHREGIRALLLQRLVLPTSRVTSRWDAQRSLALAASPYASTDALVTELQRAALASLTAGTDLAGLRTRSAFETLVTGLRDQLEDETHRLAGIAADTLTVSRELDAQIKATTSMTLLDVLTDVRDQQAALIHDGFLTTTPPERLGDLPRYLRSAVVRLQKAAENPGRDATLAWQLGELRDAWWAATRSAEHDPARRLRLEQVRWLLEELRVSFFAQQLGTSEPVSPKRLRKALAEA</sequence>
<dbReference type="PANTHER" id="PTHR18934:SF99">
    <property type="entry name" value="ATP-DEPENDENT RNA HELICASE DHX37-RELATED"/>
    <property type="match status" value="1"/>
</dbReference>
<evidence type="ECO:0000256" key="5">
    <source>
        <dbReference type="SAM" id="MobiDB-lite"/>
    </source>
</evidence>
<dbReference type="Pfam" id="PF21010">
    <property type="entry name" value="HA2_C"/>
    <property type="match status" value="1"/>
</dbReference>
<keyword evidence="1" id="KW-0547">Nucleotide-binding</keyword>
<proteinExistence type="predicted"/>
<dbReference type="InterPro" id="IPR007502">
    <property type="entry name" value="Helicase-assoc_dom"/>
</dbReference>
<dbReference type="Pfam" id="PF07717">
    <property type="entry name" value="OB_NTP_bind"/>
    <property type="match status" value="1"/>
</dbReference>
<feature type="region of interest" description="Disordered" evidence="5">
    <location>
        <begin position="660"/>
        <end position="680"/>
    </location>
</feature>
<dbReference type="Pfam" id="PF00270">
    <property type="entry name" value="DEAD"/>
    <property type="match status" value="1"/>
</dbReference>
<dbReference type="InterPro" id="IPR010222">
    <property type="entry name" value="RNA_helicase_HrpA"/>
</dbReference>
<feature type="region of interest" description="Disordered" evidence="5">
    <location>
        <begin position="276"/>
        <end position="301"/>
    </location>
</feature>
<keyword evidence="9" id="KW-1185">Reference proteome</keyword>
<feature type="compositionally biased region" description="Basic and acidic residues" evidence="5">
    <location>
        <begin position="1081"/>
        <end position="1105"/>
    </location>
</feature>
<feature type="domain" description="Helicase C-terminal" evidence="7">
    <location>
        <begin position="318"/>
        <end position="497"/>
    </location>
</feature>
<dbReference type="InterPro" id="IPR048333">
    <property type="entry name" value="HA2_WH"/>
</dbReference>
<gene>
    <name evidence="8" type="primary">hrpA</name>
    <name evidence="8" type="ORF">IM660_01605</name>
</gene>
<dbReference type="CDD" id="cd18791">
    <property type="entry name" value="SF2_C_RHA"/>
    <property type="match status" value="1"/>
</dbReference>
<keyword evidence="4" id="KW-0067">ATP-binding</keyword>
<name>A0A7M1STY1_9MICO</name>
<evidence type="ECO:0000313" key="8">
    <source>
        <dbReference type="EMBL" id="QOR71038.1"/>
    </source>
</evidence>
<dbReference type="PROSITE" id="PS51192">
    <property type="entry name" value="HELICASE_ATP_BIND_1"/>
    <property type="match status" value="1"/>
</dbReference>
<organism evidence="8 9">
    <name type="scientific">Ruania alkalisoli</name>
    <dbReference type="NCBI Taxonomy" id="2779775"/>
    <lineage>
        <taxon>Bacteria</taxon>
        <taxon>Bacillati</taxon>
        <taxon>Actinomycetota</taxon>
        <taxon>Actinomycetes</taxon>
        <taxon>Micrococcales</taxon>
        <taxon>Ruaniaceae</taxon>
        <taxon>Ruania</taxon>
    </lineage>
</organism>
<dbReference type="InterPro" id="IPR003593">
    <property type="entry name" value="AAA+_ATPase"/>
</dbReference>
<dbReference type="SMART" id="SM00490">
    <property type="entry name" value="HELICc"/>
    <property type="match status" value="1"/>
</dbReference>
<dbReference type="PROSITE" id="PS51194">
    <property type="entry name" value="HELICASE_CTER"/>
    <property type="match status" value="1"/>
</dbReference>
<feature type="region of interest" description="Disordered" evidence="5">
    <location>
        <begin position="1078"/>
        <end position="1127"/>
    </location>
</feature>
<evidence type="ECO:0000259" key="6">
    <source>
        <dbReference type="PROSITE" id="PS51192"/>
    </source>
</evidence>
<feature type="domain" description="Helicase ATP-binding" evidence="6">
    <location>
        <begin position="94"/>
        <end position="257"/>
    </location>
</feature>
<dbReference type="RefSeq" id="WP_193497707.1">
    <property type="nucleotide sequence ID" value="NZ_CP063169.1"/>
</dbReference>
<protein>
    <submittedName>
        <fullName evidence="8">ATP-dependent RNA helicase HrpA</fullName>
        <ecNumber evidence="8">3.6.4.13</ecNumber>
    </submittedName>
</protein>
<dbReference type="SMART" id="SM00382">
    <property type="entry name" value="AAA"/>
    <property type="match status" value="1"/>
</dbReference>
<dbReference type="PANTHER" id="PTHR18934">
    <property type="entry name" value="ATP-DEPENDENT RNA HELICASE"/>
    <property type="match status" value="1"/>
</dbReference>
<feature type="compositionally biased region" description="Polar residues" evidence="5">
    <location>
        <begin position="1107"/>
        <end position="1116"/>
    </location>
</feature>
<dbReference type="NCBIfam" id="TIGR01967">
    <property type="entry name" value="DEAH_box_HrpA"/>
    <property type="match status" value="1"/>
</dbReference>
<dbReference type="Pfam" id="PF00271">
    <property type="entry name" value="Helicase_C"/>
    <property type="match status" value="1"/>
</dbReference>
<evidence type="ECO:0000313" key="9">
    <source>
        <dbReference type="Proteomes" id="UP000593758"/>
    </source>
</evidence>
<reference evidence="8 9" key="1">
    <citation type="submission" date="2020-10" db="EMBL/GenBank/DDBJ databases">
        <title>Haloactinobacterium sp. RN3S43, a bacterium isolated from saline soil.</title>
        <authorList>
            <person name="Sun J.-Q."/>
        </authorList>
    </citation>
    <scope>NUCLEOTIDE SEQUENCE [LARGE SCALE GENOMIC DNA]</scope>
    <source>
        <strain evidence="8 9">RN3S43</strain>
    </source>
</reference>
<feature type="region of interest" description="Disordered" evidence="5">
    <location>
        <begin position="1"/>
        <end position="65"/>
    </location>
</feature>
<dbReference type="KEGG" id="halt:IM660_01605"/>
<dbReference type="Proteomes" id="UP000593758">
    <property type="component" value="Chromosome"/>
</dbReference>
<dbReference type="InterPro" id="IPR011709">
    <property type="entry name" value="DEAD-box_helicase_OB_fold"/>
</dbReference>
<dbReference type="InterPro" id="IPR011545">
    <property type="entry name" value="DEAD/DEAH_box_helicase_dom"/>
</dbReference>
<dbReference type="SUPFAM" id="SSF52540">
    <property type="entry name" value="P-loop containing nucleoside triphosphate hydrolases"/>
    <property type="match status" value="1"/>
</dbReference>
<dbReference type="Pfam" id="PF04408">
    <property type="entry name" value="WHD_HA2"/>
    <property type="match status" value="1"/>
</dbReference>
<keyword evidence="2 8" id="KW-0378">Hydrolase</keyword>
<dbReference type="EC" id="3.6.4.13" evidence="8"/>
<evidence type="ECO:0000259" key="7">
    <source>
        <dbReference type="PROSITE" id="PS51194"/>
    </source>
</evidence>
<dbReference type="GO" id="GO:0003723">
    <property type="term" value="F:RNA binding"/>
    <property type="evidence" value="ECO:0007669"/>
    <property type="project" value="TreeGrafter"/>
</dbReference>
<dbReference type="GO" id="GO:0003724">
    <property type="term" value="F:RNA helicase activity"/>
    <property type="evidence" value="ECO:0007669"/>
    <property type="project" value="UniProtKB-EC"/>
</dbReference>
<dbReference type="Pfam" id="PF11898">
    <property type="entry name" value="DUF3418"/>
    <property type="match status" value="1"/>
</dbReference>
<dbReference type="GO" id="GO:0005524">
    <property type="term" value="F:ATP binding"/>
    <property type="evidence" value="ECO:0007669"/>
    <property type="project" value="UniProtKB-KW"/>
</dbReference>
<feature type="compositionally biased region" description="Basic and acidic residues" evidence="5">
    <location>
        <begin position="665"/>
        <end position="680"/>
    </location>
</feature>
<dbReference type="InterPro" id="IPR027417">
    <property type="entry name" value="P-loop_NTPase"/>
</dbReference>
<dbReference type="FunFam" id="1.20.120.1080:FF:000005">
    <property type="entry name" value="ATP-dependent helicase HrpA"/>
    <property type="match status" value="1"/>
</dbReference>
<feature type="compositionally biased region" description="Basic residues" evidence="5">
    <location>
        <begin position="32"/>
        <end position="45"/>
    </location>
</feature>
<dbReference type="InterPro" id="IPR001650">
    <property type="entry name" value="Helicase_C-like"/>
</dbReference>
<dbReference type="InterPro" id="IPR024590">
    <property type="entry name" value="HrpA_C"/>
</dbReference>
<dbReference type="EMBL" id="CP063169">
    <property type="protein sequence ID" value="QOR71038.1"/>
    <property type="molecule type" value="Genomic_DNA"/>
</dbReference>
<accession>A0A7M1STY1</accession>
<evidence type="ECO:0000256" key="3">
    <source>
        <dbReference type="ARBA" id="ARBA00022806"/>
    </source>
</evidence>
<evidence type="ECO:0000256" key="2">
    <source>
        <dbReference type="ARBA" id="ARBA00022801"/>
    </source>
</evidence>
<dbReference type="InterPro" id="IPR014001">
    <property type="entry name" value="Helicase_ATP-bd"/>
</dbReference>
<dbReference type="SMART" id="SM00847">
    <property type="entry name" value="HA2"/>
    <property type="match status" value="1"/>
</dbReference>
<evidence type="ECO:0000256" key="4">
    <source>
        <dbReference type="ARBA" id="ARBA00022840"/>
    </source>
</evidence>
<keyword evidence="3 8" id="KW-0347">Helicase</keyword>
<dbReference type="Gene3D" id="1.20.120.1080">
    <property type="match status" value="1"/>
</dbReference>
<dbReference type="SMART" id="SM00487">
    <property type="entry name" value="DEXDc"/>
    <property type="match status" value="1"/>
</dbReference>
<feature type="compositionally biased region" description="Basic and acidic residues" evidence="5">
    <location>
        <begin position="1"/>
        <end position="17"/>
    </location>
</feature>
<evidence type="ECO:0000256" key="1">
    <source>
        <dbReference type="ARBA" id="ARBA00022741"/>
    </source>
</evidence>
<dbReference type="Gene3D" id="3.40.50.300">
    <property type="entry name" value="P-loop containing nucleotide triphosphate hydrolases"/>
    <property type="match status" value="2"/>
</dbReference>